<dbReference type="InterPro" id="IPR036259">
    <property type="entry name" value="MFS_trans_sf"/>
</dbReference>
<name>A0A0R1VRQ5_9LACO</name>
<feature type="transmembrane region" description="Helical" evidence="7">
    <location>
        <begin position="179"/>
        <end position="200"/>
    </location>
</feature>
<feature type="transmembrane region" description="Helical" evidence="7">
    <location>
        <begin position="381"/>
        <end position="403"/>
    </location>
</feature>
<keyword evidence="6 7" id="KW-0472">Membrane</keyword>
<feature type="transmembrane region" description="Helical" evidence="7">
    <location>
        <begin position="58"/>
        <end position="76"/>
    </location>
</feature>
<comment type="subcellular location">
    <subcellularLocation>
        <location evidence="1">Cell membrane</location>
        <topology evidence="1">Multi-pass membrane protein</topology>
    </subcellularLocation>
</comment>
<feature type="transmembrane region" description="Helical" evidence="7">
    <location>
        <begin position="154"/>
        <end position="173"/>
    </location>
</feature>
<evidence type="ECO:0000256" key="2">
    <source>
        <dbReference type="ARBA" id="ARBA00022448"/>
    </source>
</evidence>
<dbReference type="CDD" id="cd06173">
    <property type="entry name" value="MFS_MefA_like"/>
    <property type="match status" value="1"/>
</dbReference>
<dbReference type="PROSITE" id="PS50850">
    <property type="entry name" value="MFS"/>
    <property type="match status" value="1"/>
</dbReference>
<feature type="transmembrane region" description="Helical" evidence="7">
    <location>
        <begin position="115"/>
        <end position="134"/>
    </location>
</feature>
<organism evidence="9 10">
    <name type="scientific">Liquorilactobacillus ghanensis DSM 18630</name>
    <dbReference type="NCBI Taxonomy" id="1423750"/>
    <lineage>
        <taxon>Bacteria</taxon>
        <taxon>Bacillati</taxon>
        <taxon>Bacillota</taxon>
        <taxon>Bacilli</taxon>
        <taxon>Lactobacillales</taxon>
        <taxon>Lactobacillaceae</taxon>
        <taxon>Liquorilactobacillus</taxon>
    </lineage>
</organism>
<keyword evidence="4 7" id="KW-0812">Transmembrane</keyword>
<dbReference type="GO" id="GO:0005886">
    <property type="term" value="C:plasma membrane"/>
    <property type="evidence" value="ECO:0007669"/>
    <property type="project" value="UniProtKB-SubCell"/>
</dbReference>
<feature type="transmembrane region" description="Helical" evidence="7">
    <location>
        <begin position="25"/>
        <end position="46"/>
    </location>
</feature>
<evidence type="ECO:0000256" key="6">
    <source>
        <dbReference type="ARBA" id="ARBA00023136"/>
    </source>
</evidence>
<evidence type="ECO:0000256" key="4">
    <source>
        <dbReference type="ARBA" id="ARBA00022692"/>
    </source>
</evidence>
<dbReference type="InterPro" id="IPR020846">
    <property type="entry name" value="MFS_dom"/>
</dbReference>
<comment type="caution">
    <text evidence="9">The sequence shown here is derived from an EMBL/GenBank/DDBJ whole genome shotgun (WGS) entry which is preliminary data.</text>
</comment>
<evidence type="ECO:0000256" key="5">
    <source>
        <dbReference type="ARBA" id="ARBA00022989"/>
    </source>
</evidence>
<dbReference type="InterPro" id="IPR011701">
    <property type="entry name" value="MFS"/>
</dbReference>
<feature type="transmembrane region" description="Helical" evidence="7">
    <location>
        <begin position="296"/>
        <end position="313"/>
    </location>
</feature>
<dbReference type="PATRIC" id="fig|1423750.3.peg.1818"/>
<dbReference type="Proteomes" id="UP000051451">
    <property type="component" value="Unassembled WGS sequence"/>
</dbReference>
<feature type="transmembrane region" description="Helical" evidence="7">
    <location>
        <begin position="263"/>
        <end position="289"/>
    </location>
</feature>
<proteinExistence type="predicted"/>
<dbReference type="EMBL" id="AZGB01000022">
    <property type="protein sequence ID" value="KRM05302.1"/>
    <property type="molecule type" value="Genomic_DNA"/>
</dbReference>
<dbReference type="GO" id="GO:0022857">
    <property type="term" value="F:transmembrane transporter activity"/>
    <property type="evidence" value="ECO:0007669"/>
    <property type="project" value="InterPro"/>
</dbReference>
<evidence type="ECO:0000256" key="3">
    <source>
        <dbReference type="ARBA" id="ARBA00022475"/>
    </source>
</evidence>
<reference evidence="9 10" key="1">
    <citation type="journal article" date="2015" name="Genome Announc.">
        <title>Expanding the biotechnology potential of lactobacilli through comparative genomics of 213 strains and associated genera.</title>
        <authorList>
            <person name="Sun Z."/>
            <person name="Harris H.M."/>
            <person name="McCann A."/>
            <person name="Guo C."/>
            <person name="Argimon S."/>
            <person name="Zhang W."/>
            <person name="Yang X."/>
            <person name="Jeffery I.B."/>
            <person name="Cooney J.C."/>
            <person name="Kagawa T.F."/>
            <person name="Liu W."/>
            <person name="Song Y."/>
            <person name="Salvetti E."/>
            <person name="Wrobel A."/>
            <person name="Rasinkangas P."/>
            <person name="Parkhill J."/>
            <person name="Rea M.C."/>
            <person name="O'Sullivan O."/>
            <person name="Ritari J."/>
            <person name="Douillard F.P."/>
            <person name="Paul Ross R."/>
            <person name="Yang R."/>
            <person name="Briner A.E."/>
            <person name="Felis G.E."/>
            <person name="de Vos W.M."/>
            <person name="Barrangou R."/>
            <person name="Klaenhammer T.R."/>
            <person name="Caufield P.W."/>
            <person name="Cui Y."/>
            <person name="Zhang H."/>
            <person name="O'Toole P.W."/>
        </authorList>
    </citation>
    <scope>NUCLEOTIDE SEQUENCE [LARGE SCALE GENOMIC DNA]</scope>
    <source>
        <strain evidence="9 10">DSM 18630</strain>
    </source>
</reference>
<evidence type="ECO:0000259" key="8">
    <source>
        <dbReference type="PROSITE" id="PS50850"/>
    </source>
</evidence>
<feature type="domain" description="Major facilitator superfamily (MFS) profile" evidence="8">
    <location>
        <begin position="22"/>
        <end position="407"/>
    </location>
</feature>
<feature type="transmembrane region" description="Helical" evidence="7">
    <location>
        <begin position="319"/>
        <end position="337"/>
    </location>
</feature>
<dbReference type="Pfam" id="PF07690">
    <property type="entry name" value="MFS_1"/>
    <property type="match status" value="2"/>
</dbReference>
<evidence type="ECO:0000256" key="7">
    <source>
        <dbReference type="SAM" id="Phobius"/>
    </source>
</evidence>
<feature type="transmembrane region" description="Helical" evidence="7">
    <location>
        <begin position="357"/>
        <end position="375"/>
    </location>
</feature>
<feature type="transmembrane region" description="Helical" evidence="7">
    <location>
        <begin position="88"/>
        <end position="109"/>
    </location>
</feature>
<feature type="transmembrane region" description="Helical" evidence="7">
    <location>
        <begin position="221"/>
        <end position="243"/>
    </location>
</feature>
<dbReference type="Gene3D" id="1.20.1250.20">
    <property type="entry name" value="MFS general substrate transporter like domains"/>
    <property type="match status" value="1"/>
</dbReference>
<keyword evidence="5 7" id="KW-1133">Transmembrane helix</keyword>
<evidence type="ECO:0000256" key="1">
    <source>
        <dbReference type="ARBA" id="ARBA00004651"/>
    </source>
</evidence>
<evidence type="ECO:0000313" key="10">
    <source>
        <dbReference type="Proteomes" id="UP000051451"/>
    </source>
</evidence>
<dbReference type="PANTHER" id="PTHR23513:SF11">
    <property type="entry name" value="STAPHYLOFERRIN A TRANSPORTER"/>
    <property type="match status" value="1"/>
</dbReference>
<keyword evidence="3" id="KW-1003">Cell membrane</keyword>
<accession>A0A0R1VRQ5</accession>
<evidence type="ECO:0000313" key="9">
    <source>
        <dbReference type="EMBL" id="KRM05302.1"/>
    </source>
</evidence>
<dbReference type="SUPFAM" id="SSF103473">
    <property type="entry name" value="MFS general substrate transporter"/>
    <property type="match status" value="1"/>
</dbReference>
<dbReference type="PANTHER" id="PTHR23513">
    <property type="entry name" value="INTEGRAL MEMBRANE EFFLUX PROTEIN-RELATED"/>
    <property type="match status" value="1"/>
</dbReference>
<protein>
    <recommendedName>
        <fullName evidence="8">Major facilitator superfamily (MFS) profile domain-containing protein</fullName>
    </recommendedName>
</protein>
<sequence length="407" mass="44440">MKSASTKEGGEIIMLKLLRIKQFRYFFLADIISGFGVGLTTVGANWYLLSQTKSSKLVGLYLTVNVIAGFAMSPLAGSLTDKCSRKIVILWSFLGRALPMLLIAGYFLIWGFNLYVMYFLASLTGAGWITYMSASRSYIQSIIPEKLLGSANSFVEVSLQVGMFVAGAISGVILNYTGFMAILVINIIMFLIGTVLIMRIPKDVLHFAAENDVHASFINGIRYIFSTRIVVIVGALSILPLLVTQLFNVTSPAYVASVLNQNSIVYGMADMLYGIGGLTAGILTGWIISKLENKKIIIAYFFLASLALVSLYAGRNVFLMYICTYVIGLSNSSLRIVTNTVLMKNVAASYMGRTTSVLNGTAQFIEIFASSWMGIMNDQQGASFGFLIMFIIMLIGLLLSGLVKRMA</sequence>
<dbReference type="STRING" id="1423750.FC89_GL001773"/>
<dbReference type="AlphaFoldDB" id="A0A0R1VRQ5"/>
<keyword evidence="2" id="KW-0813">Transport</keyword>
<gene>
    <name evidence="9" type="ORF">FC89_GL001773</name>
</gene>
<keyword evidence="10" id="KW-1185">Reference proteome</keyword>